<organism evidence="8 9">
    <name type="scientific">Candidatus Avichristensenella intestinipullorum</name>
    <dbReference type="NCBI Taxonomy" id="2840693"/>
    <lineage>
        <taxon>Bacteria</taxon>
        <taxon>Bacillati</taxon>
        <taxon>Bacillota</taxon>
        <taxon>Clostridia</taxon>
        <taxon>Candidatus Avichristensenella</taxon>
    </lineage>
</organism>
<protein>
    <submittedName>
        <fullName evidence="8">NADH-quinone oxidoreductase subunit NuoE</fullName>
        <ecNumber evidence="8">1.6.5.11</ecNumber>
    </submittedName>
</protein>
<dbReference type="InterPro" id="IPR041921">
    <property type="entry name" value="NuoE_N"/>
</dbReference>
<dbReference type="NCBIfam" id="NF005722">
    <property type="entry name" value="PRK07539.1-2"/>
    <property type="match status" value="1"/>
</dbReference>
<keyword evidence="3 7" id="KW-0479">Metal-binding</keyword>
<dbReference type="InterPro" id="IPR002023">
    <property type="entry name" value="NuoE-like"/>
</dbReference>
<dbReference type="GO" id="GO:0016491">
    <property type="term" value="F:oxidoreductase activity"/>
    <property type="evidence" value="ECO:0007669"/>
    <property type="project" value="UniProtKB-KW"/>
</dbReference>
<dbReference type="Gene3D" id="3.40.30.10">
    <property type="entry name" value="Glutaredoxin"/>
    <property type="match status" value="1"/>
</dbReference>
<reference evidence="8" key="1">
    <citation type="submission" date="2020-10" db="EMBL/GenBank/DDBJ databases">
        <authorList>
            <person name="Gilroy R."/>
        </authorList>
    </citation>
    <scope>NUCLEOTIDE SEQUENCE</scope>
    <source>
        <strain evidence="8">ChiHile30-977</strain>
    </source>
</reference>
<feature type="binding site" evidence="7">
    <location>
        <position position="87"/>
    </location>
    <ligand>
        <name>[2Fe-2S] cluster</name>
        <dbReference type="ChEBI" id="CHEBI:190135"/>
    </ligand>
</feature>
<feature type="binding site" evidence="7">
    <location>
        <position position="123"/>
    </location>
    <ligand>
        <name>[2Fe-2S] cluster</name>
        <dbReference type="ChEBI" id="CHEBI:190135"/>
    </ligand>
</feature>
<evidence type="ECO:0000313" key="8">
    <source>
        <dbReference type="EMBL" id="HIQ62891.1"/>
    </source>
</evidence>
<dbReference type="EC" id="1.6.5.11" evidence="8"/>
<evidence type="ECO:0000256" key="4">
    <source>
        <dbReference type="ARBA" id="ARBA00023004"/>
    </source>
</evidence>
<keyword evidence="2 7" id="KW-0001">2Fe-2S</keyword>
<dbReference type="InterPro" id="IPR036249">
    <property type="entry name" value="Thioredoxin-like_sf"/>
</dbReference>
<dbReference type="PANTHER" id="PTHR43342:SF1">
    <property type="entry name" value="BIFURCATING [FEFE] HYDROGENASE GAMMA SUBUNIT"/>
    <property type="match status" value="1"/>
</dbReference>
<comment type="cofactor">
    <cofactor evidence="6">
        <name>[2Fe-2S] cluster</name>
        <dbReference type="ChEBI" id="CHEBI:190135"/>
    </cofactor>
</comment>
<keyword evidence="4 7" id="KW-0408">Iron</keyword>
<dbReference type="PANTHER" id="PTHR43342">
    <property type="entry name" value="NADH-QUINONE OXIDOREDUCTASE, E SUBUNIT"/>
    <property type="match status" value="1"/>
</dbReference>
<comment type="caution">
    <text evidence="8">The sequence shown here is derived from an EMBL/GenBank/DDBJ whole genome shotgun (WGS) entry which is preliminary data.</text>
</comment>
<dbReference type="AlphaFoldDB" id="A0A9D0YV95"/>
<evidence type="ECO:0000256" key="7">
    <source>
        <dbReference type="PIRSR" id="PIRSR000216-1"/>
    </source>
</evidence>
<keyword evidence="5 7" id="KW-0411">Iron-sulfur</keyword>
<accession>A0A9D0YV95</accession>
<comment type="similarity">
    <text evidence="1">Belongs to the complex I 24 kDa subunit family.</text>
</comment>
<evidence type="ECO:0000256" key="6">
    <source>
        <dbReference type="ARBA" id="ARBA00034078"/>
    </source>
</evidence>
<gene>
    <name evidence="8" type="primary">nuoE</name>
    <name evidence="8" type="ORF">IAA66_04800</name>
</gene>
<comment type="cofactor">
    <cofactor evidence="7">
        <name>[2Fe-2S] cluster</name>
        <dbReference type="ChEBI" id="CHEBI:190135"/>
    </cofactor>
    <text evidence="7">Binds 1 [2Fe-2S] cluster.</text>
</comment>
<sequence>MQRNKPLDLAPADEVLSRHPDPADSLIAVLQELQEAYGYLPEDVLLHVSHQTGIPAAQLSGVATFYAQFRLQPPGKYQIMVCMGTACHVNGGQTVADAVEAALGVPEGKTTPDGLFSWEKVACLGCCSLSPVMMINGQAYGKLTDEKVERILEELRRTDGGEG</sequence>
<dbReference type="SUPFAM" id="SSF52833">
    <property type="entry name" value="Thioredoxin-like"/>
    <property type="match status" value="1"/>
</dbReference>
<keyword evidence="8" id="KW-0560">Oxidoreductase</keyword>
<dbReference type="EMBL" id="DVFI01000073">
    <property type="protein sequence ID" value="HIQ62891.1"/>
    <property type="molecule type" value="Genomic_DNA"/>
</dbReference>
<dbReference type="InterPro" id="IPR042128">
    <property type="entry name" value="NuoE_dom"/>
</dbReference>
<dbReference type="PIRSF" id="PIRSF000216">
    <property type="entry name" value="NADH_DH_24kDa"/>
    <property type="match status" value="1"/>
</dbReference>
<dbReference type="CDD" id="cd03064">
    <property type="entry name" value="TRX_Fd_NuoE"/>
    <property type="match status" value="1"/>
</dbReference>
<feature type="binding site" evidence="7">
    <location>
        <position position="82"/>
    </location>
    <ligand>
        <name>[2Fe-2S] cluster</name>
        <dbReference type="ChEBI" id="CHEBI:190135"/>
    </ligand>
</feature>
<dbReference type="InterPro" id="IPR028431">
    <property type="entry name" value="NADP_DH_HndA-like"/>
</dbReference>
<proteinExistence type="inferred from homology"/>
<evidence type="ECO:0000256" key="3">
    <source>
        <dbReference type="ARBA" id="ARBA00022723"/>
    </source>
</evidence>
<dbReference type="Proteomes" id="UP000886819">
    <property type="component" value="Unassembled WGS sequence"/>
</dbReference>
<dbReference type="Gene3D" id="1.10.10.1590">
    <property type="entry name" value="NADH-quinone oxidoreductase subunit E"/>
    <property type="match status" value="1"/>
</dbReference>
<feature type="binding site" evidence="7">
    <location>
        <position position="127"/>
    </location>
    <ligand>
        <name>[2Fe-2S] cluster</name>
        <dbReference type="ChEBI" id="CHEBI:190135"/>
    </ligand>
</feature>
<evidence type="ECO:0000256" key="1">
    <source>
        <dbReference type="ARBA" id="ARBA00010643"/>
    </source>
</evidence>
<dbReference type="GO" id="GO:0046872">
    <property type="term" value="F:metal ion binding"/>
    <property type="evidence" value="ECO:0007669"/>
    <property type="project" value="UniProtKB-KW"/>
</dbReference>
<dbReference type="GO" id="GO:0051537">
    <property type="term" value="F:2 iron, 2 sulfur cluster binding"/>
    <property type="evidence" value="ECO:0007669"/>
    <property type="project" value="UniProtKB-KW"/>
</dbReference>
<reference evidence="8" key="2">
    <citation type="journal article" date="2021" name="PeerJ">
        <title>Extensive microbial diversity within the chicken gut microbiome revealed by metagenomics and culture.</title>
        <authorList>
            <person name="Gilroy R."/>
            <person name="Ravi A."/>
            <person name="Getino M."/>
            <person name="Pursley I."/>
            <person name="Horton D.L."/>
            <person name="Alikhan N.F."/>
            <person name="Baker D."/>
            <person name="Gharbi K."/>
            <person name="Hall N."/>
            <person name="Watson M."/>
            <person name="Adriaenssens E.M."/>
            <person name="Foster-Nyarko E."/>
            <person name="Jarju S."/>
            <person name="Secka A."/>
            <person name="Antonio M."/>
            <person name="Oren A."/>
            <person name="Chaudhuri R.R."/>
            <person name="La Ragione R."/>
            <person name="Hildebrand F."/>
            <person name="Pallen M.J."/>
        </authorList>
    </citation>
    <scope>NUCLEOTIDE SEQUENCE</scope>
    <source>
        <strain evidence="8">ChiHile30-977</strain>
    </source>
</reference>
<name>A0A9D0YV95_9FIRM</name>
<evidence type="ECO:0000256" key="5">
    <source>
        <dbReference type="ARBA" id="ARBA00023014"/>
    </source>
</evidence>
<evidence type="ECO:0000313" key="9">
    <source>
        <dbReference type="Proteomes" id="UP000886819"/>
    </source>
</evidence>
<evidence type="ECO:0000256" key="2">
    <source>
        <dbReference type="ARBA" id="ARBA00022714"/>
    </source>
</evidence>
<dbReference type="Pfam" id="PF01257">
    <property type="entry name" value="2Fe-2S_thioredx"/>
    <property type="match status" value="1"/>
</dbReference>